<proteinExistence type="predicted"/>
<comment type="caution">
    <text evidence="1">The sequence shown here is derived from an EMBL/GenBank/DDBJ whole genome shotgun (WGS) entry which is preliminary data.</text>
</comment>
<organism evidence="1 2">
    <name type="scientific">Clostridium botulinum</name>
    <dbReference type="NCBI Taxonomy" id="1491"/>
    <lineage>
        <taxon>Bacteria</taxon>
        <taxon>Bacillati</taxon>
        <taxon>Bacillota</taxon>
        <taxon>Clostridia</taxon>
        <taxon>Eubacteriales</taxon>
        <taxon>Clostridiaceae</taxon>
        <taxon>Clostridium</taxon>
    </lineage>
</organism>
<accession>A0A9Q1ZBA0</accession>
<gene>
    <name evidence="1" type="ORF">ADU74_05555</name>
</gene>
<evidence type="ECO:0000313" key="2">
    <source>
        <dbReference type="Proteomes" id="UP000037540"/>
    </source>
</evidence>
<evidence type="ECO:0008006" key="3">
    <source>
        <dbReference type="Google" id="ProtNLM"/>
    </source>
</evidence>
<dbReference type="AlphaFoldDB" id="A0A9Q1ZBA0"/>
<dbReference type="RefSeq" id="WP_013726256.1">
    <property type="nucleotide sequence ID" value="NZ_LGVO01000044.1"/>
</dbReference>
<name>A0A9Q1ZBA0_CLOBO</name>
<evidence type="ECO:0000313" key="1">
    <source>
        <dbReference type="EMBL" id="KOA89123.1"/>
    </source>
</evidence>
<reference evidence="1 2" key="1">
    <citation type="submission" date="2015-07" db="EMBL/GenBank/DDBJ databases">
        <title>Draft genome sequences of 17 French Clostridium botulinum group III.</title>
        <authorList>
            <person name="Woudstra C."/>
            <person name="Le Marechal C."/>
            <person name="Souillard R."/>
            <person name="Bayon-Auboyer M.-H."/>
            <person name="Dessouter D."/>
            <person name="Fach P."/>
        </authorList>
    </citation>
    <scope>NUCLEOTIDE SEQUENCE [LARGE SCALE GENOMIC DNA]</scope>
    <source>
        <strain evidence="1 2">12LNRI-CD</strain>
    </source>
</reference>
<protein>
    <recommendedName>
        <fullName evidence="3">Transcription initiation factor TFIIIB</fullName>
    </recommendedName>
</protein>
<sequence>MDQKQCPKCSCKEIKQGVFGPNAKLIAMGSILTMGNTTDVIAEVCPKCGHILELKVANPTIFK</sequence>
<dbReference type="Proteomes" id="UP000037540">
    <property type="component" value="Unassembled WGS sequence"/>
</dbReference>
<dbReference type="OrthoDB" id="47713at2"/>
<dbReference type="EMBL" id="LGVR01000020">
    <property type="protein sequence ID" value="KOA89123.1"/>
    <property type="molecule type" value="Genomic_DNA"/>
</dbReference>